<accession>A0A5C3MJK9</accession>
<sequence length="186" mass="20526">MAFLSQTNFSVSGYAFDCRVALLDLEILPFRASALGDDVIPEEEVHTLLGYGTTDHNFLYPFGGMHSVISRPKKAQKVHLIKSWPDARDTVKLAAIEQRIDQRNEARATATSTKKAIPGKTSKISNPVTTSPMPKRQPFGMLQTNIGKLAQHGMSRVPKVTKAATVELRGRAARRPMSIARNQNKV</sequence>
<keyword evidence="3" id="KW-1185">Reference proteome</keyword>
<proteinExistence type="predicted"/>
<dbReference type="AlphaFoldDB" id="A0A5C3MJK9"/>
<dbReference type="OrthoDB" id="10332402at2759"/>
<evidence type="ECO:0000256" key="1">
    <source>
        <dbReference type="SAM" id="MobiDB-lite"/>
    </source>
</evidence>
<organism evidence="2 3">
    <name type="scientific">Crucibulum laeve</name>
    <dbReference type="NCBI Taxonomy" id="68775"/>
    <lineage>
        <taxon>Eukaryota</taxon>
        <taxon>Fungi</taxon>
        <taxon>Dikarya</taxon>
        <taxon>Basidiomycota</taxon>
        <taxon>Agaricomycotina</taxon>
        <taxon>Agaricomycetes</taxon>
        <taxon>Agaricomycetidae</taxon>
        <taxon>Agaricales</taxon>
        <taxon>Agaricineae</taxon>
        <taxon>Nidulariaceae</taxon>
        <taxon>Crucibulum</taxon>
    </lineage>
</organism>
<reference evidence="2 3" key="1">
    <citation type="journal article" date="2019" name="Nat. Ecol. Evol.">
        <title>Megaphylogeny resolves global patterns of mushroom evolution.</title>
        <authorList>
            <person name="Varga T."/>
            <person name="Krizsan K."/>
            <person name="Foldi C."/>
            <person name="Dima B."/>
            <person name="Sanchez-Garcia M."/>
            <person name="Sanchez-Ramirez S."/>
            <person name="Szollosi G.J."/>
            <person name="Szarkandi J.G."/>
            <person name="Papp V."/>
            <person name="Albert L."/>
            <person name="Andreopoulos W."/>
            <person name="Angelini C."/>
            <person name="Antonin V."/>
            <person name="Barry K.W."/>
            <person name="Bougher N.L."/>
            <person name="Buchanan P."/>
            <person name="Buyck B."/>
            <person name="Bense V."/>
            <person name="Catcheside P."/>
            <person name="Chovatia M."/>
            <person name="Cooper J."/>
            <person name="Damon W."/>
            <person name="Desjardin D."/>
            <person name="Finy P."/>
            <person name="Geml J."/>
            <person name="Haridas S."/>
            <person name="Hughes K."/>
            <person name="Justo A."/>
            <person name="Karasinski D."/>
            <person name="Kautmanova I."/>
            <person name="Kiss B."/>
            <person name="Kocsube S."/>
            <person name="Kotiranta H."/>
            <person name="LaButti K.M."/>
            <person name="Lechner B.E."/>
            <person name="Liimatainen K."/>
            <person name="Lipzen A."/>
            <person name="Lukacs Z."/>
            <person name="Mihaltcheva S."/>
            <person name="Morgado L.N."/>
            <person name="Niskanen T."/>
            <person name="Noordeloos M.E."/>
            <person name="Ohm R.A."/>
            <person name="Ortiz-Santana B."/>
            <person name="Ovrebo C."/>
            <person name="Racz N."/>
            <person name="Riley R."/>
            <person name="Savchenko A."/>
            <person name="Shiryaev A."/>
            <person name="Soop K."/>
            <person name="Spirin V."/>
            <person name="Szebenyi C."/>
            <person name="Tomsovsky M."/>
            <person name="Tulloss R.E."/>
            <person name="Uehling J."/>
            <person name="Grigoriev I.V."/>
            <person name="Vagvolgyi C."/>
            <person name="Papp T."/>
            <person name="Martin F.M."/>
            <person name="Miettinen O."/>
            <person name="Hibbett D.S."/>
            <person name="Nagy L.G."/>
        </authorList>
    </citation>
    <scope>NUCLEOTIDE SEQUENCE [LARGE SCALE GENOMIC DNA]</scope>
    <source>
        <strain evidence="2 3">CBS 166.37</strain>
    </source>
</reference>
<feature type="compositionally biased region" description="Polar residues" evidence="1">
    <location>
        <begin position="122"/>
        <end position="132"/>
    </location>
</feature>
<evidence type="ECO:0000313" key="2">
    <source>
        <dbReference type="EMBL" id="TFK45097.1"/>
    </source>
</evidence>
<name>A0A5C3MJK9_9AGAR</name>
<protein>
    <submittedName>
        <fullName evidence="2">Uncharacterized protein</fullName>
    </submittedName>
</protein>
<gene>
    <name evidence="2" type="ORF">BDQ12DRAFT_718204</name>
</gene>
<dbReference type="Proteomes" id="UP000308652">
    <property type="component" value="Unassembled WGS sequence"/>
</dbReference>
<dbReference type="EMBL" id="ML213590">
    <property type="protein sequence ID" value="TFK45097.1"/>
    <property type="molecule type" value="Genomic_DNA"/>
</dbReference>
<evidence type="ECO:0000313" key="3">
    <source>
        <dbReference type="Proteomes" id="UP000308652"/>
    </source>
</evidence>
<feature type="region of interest" description="Disordered" evidence="1">
    <location>
        <begin position="104"/>
        <end position="137"/>
    </location>
</feature>